<organism evidence="3 5">
    <name type="scientific">Rhizophagus clarus</name>
    <dbReference type="NCBI Taxonomy" id="94130"/>
    <lineage>
        <taxon>Eukaryota</taxon>
        <taxon>Fungi</taxon>
        <taxon>Fungi incertae sedis</taxon>
        <taxon>Mucoromycota</taxon>
        <taxon>Glomeromycotina</taxon>
        <taxon>Glomeromycetes</taxon>
        <taxon>Glomerales</taxon>
        <taxon>Glomeraceae</taxon>
        <taxon>Rhizophagus</taxon>
    </lineage>
</organism>
<dbReference type="Pfam" id="PF23463">
    <property type="entry name" value="WWE_2"/>
    <property type="match status" value="1"/>
</dbReference>
<dbReference type="Pfam" id="PF23465">
    <property type="entry name" value="DUF7131"/>
    <property type="match status" value="1"/>
</dbReference>
<evidence type="ECO:0000313" key="3">
    <source>
        <dbReference type="EMBL" id="GBB97553.1"/>
    </source>
</evidence>
<name>A0A2Z6R5Q7_9GLOM</name>
<dbReference type="Proteomes" id="UP000247702">
    <property type="component" value="Unassembled WGS sequence"/>
</dbReference>
<keyword evidence="5" id="KW-1185">Reference proteome</keyword>
<dbReference type="Proteomes" id="UP000615446">
    <property type="component" value="Unassembled WGS sequence"/>
</dbReference>
<dbReference type="Pfam" id="PF02862">
    <property type="entry name" value="DDHD"/>
    <property type="match status" value="1"/>
</dbReference>
<dbReference type="InterPro" id="IPR055555">
    <property type="entry name" value="PA-PLA1_DUF7131"/>
</dbReference>
<feature type="compositionally biased region" description="Low complexity" evidence="1">
    <location>
        <begin position="634"/>
        <end position="650"/>
    </location>
</feature>
<dbReference type="EMBL" id="BEXD01002224">
    <property type="protein sequence ID" value="GBB97553.1"/>
    <property type="molecule type" value="Genomic_DNA"/>
</dbReference>
<feature type="region of interest" description="Disordered" evidence="1">
    <location>
        <begin position="633"/>
        <end position="663"/>
    </location>
</feature>
<gene>
    <name evidence="4" type="ORF">RCL2_001914400</name>
    <name evidence="3" type="ORF">RclHR1_00300032</name>
</gene>
<dbReference type="InterPro" id="IPR029058">
    <property type="entry name" value="AB_hydrolase_fold"/>
</dbReference>
<proteinExistence type="predicted"/>
<accession>A0A2Z6R5Q7</accession>
<dbReference type="AlphaFoldDB" id="A0A2Z6R5Q7"/>
<dbReference type="EMBL" id="BLAL01000215">
    <property type="protein sequence ID" value="GES92362.1"/>
    <property type="molecule type" value="Genomic_DNA"/>
</dbReference>
<dbReference type="SUPFAM" id="SSF53474">
    <property type="entry name" value="alpha/beta-Hydrolases"/>
    <property type="match status" value="1"/>
</dbReference>
<sequence length="761" mass="86107">MRLGYDNVITPFYFFGLPCDTNTFPVIEAPEKVPELICDSPYYPKITARWFHAVDVPIFDPNKNEQDEDKDPVEWIPFSKRDSKALERAFKSGQTDKEILVNEDFLFEVYIEDREISPVYWSGPVYPVVRATWFYQNESSKIIPCDESLALQIEQGYIKNKAWEPPVEVVGPDGNFKVIPGPEKRWDLTGRLESKHVIYSTPTTAWLISDGITGKLSRSIFSTFTSGENLGGLRLIRGYEEAEKFITKVDKSKDKVKRREEYSSSLDRDQTPEARKRALERKQQLQETEDYDNEESDEIREIDHLILVIHGVGQKLSERAGYTNFVHDVNTLRKTLKDVYSNNPPPECKSRLPPNFTMKKDSQYGNGIQVLPVHWRQDIKFGMASEDEDVQDLEGECALDEITLDGVPGLRILISDVLMDVLLYMTPKYRQLIVRTVTEEVNRVYNLFIKHNPKFKKIGGKVSIYGHSLGSIIAFDVLCHQPPLFNLSNAVFGIFDQQKSSDEEEGGEGIREDIVKLDFPVWNFFAAGSPIGLFLMLKGLKIGSRKYLIDTGANKKESKFATPIPYCYPAVKNLYNIFHRADPIAYRIEPLISRKHAISLKPALMPYHKGGLKGATIGITNILSSVFSKRKKSTTTSSSSSSATNSRSGSMEVSRKSLDSAGGNERQVNIINTKLNSSENLVVNSPTDKSAPSFEELNGADKIKSLNSTGRIDYCLQEGILNVSYITAITVHLGYWGDSDVSYFILKEIYGNIYDEENNQI</sequence>
<dbReference type="PANTHER" id="PTHR23509:SF10">
    <property type="entry name" value="LD21067P"/>
    <property type="match status" value="1"/>
</dbReference>
<dbReference type="InterPro" id="IPR058055">
    <property type="entry name" value="PA-PLA1"/>
</dbReference>
<dbReference type="PANTHER" id="PTHR23509">
    <property type="entry name" value="PA-PL1 PHOSPHOLIPASE FAMILY"/>
    <property type="match status" value="1"/>
</dbReference>
<reference evidence="4" key="2">
    <citation type="submission" date="2019-10" db="EMBL/GenBank/DDBJ databases">
        <title>Conservation and host-specific expression of non-tandemly repeated heterogenous ribosome RNA gene in arbuscular mycorrhizal fungi.</title>
        <authorList>
            <person name="Maeda T."/>
            <person name="Kobayashi Y."/>
            <person name="Nakagawa T."/>
            <person name="Ezawa T."/>
            <person name="Yamaguchi K."/>
            <person name="Bino T."/>
            <person name="Nishimoto Y."/>
            <person name="Shigenobu S."/>
            <person name="Kawaguchi M."/>
        </authorList>
    </citation>
    <scope>NUCLEOTIDE SEQUENCE</scope>
    <source>
        <strain evidence="4">HR1</strain>
    </source>
</reference>
<feature type="domain" description="DDHD" evidence="2">
    <location>
        <begin position="517"/>
        <end position="751"/>
    </location>
</feature>
<dbReference type="InterPro" id="IPR057826">
    <property type="entry name" value="WWE_C20G8.02"/>
</dbReference>
<dbReference type="GO" id="GO:0004620">
    <property type="term" value="F:phospholipase activity"/>
    <property type="evidence" value="ECO:0007669"/>
    <property type="project" value="TreeGrafter"/>
</dbReference>
<evidence type="ECO:0000259" key="2">
    <source>
        <dbReference type="PROSITE" id="PS51043"/>
    </source>
</evidence>
<dbReference type="GO" id="GO:0005737">
    <property type="term" value="C:cytoplasm"/>
    <property type="evidence" value="ECO:0007669"/>
    <property type="project" value="TreeGrafter"/>
</dbReference>
<evidence type="ECO:0000256" key="1">
    <source>
        <dbReference type="SAM" id="MobiDB-lite"/>
    </source>
</evidence>
<dbReference type="PROSITE" id="PS51043">
    <property type="entry name" value="DDHD"/>
    <property type="match status" value="1"/>
</dbReference>
<reference evidence="3 5" key="1">
    <citation type="submission" date="2017-11" db="EMBL/GenBank/DDBJ databases">
        <title>The genome of Rhizophagus clarus HR1 reveals common genetic basis of auxotrophy among arbuscular mycorrhizal fungi.</title>
        <authorList>
            <person name="Kobayashi Y."/>
        </authorList>
    </citation>
    <scope>NUCLEOTIDE SEQUENCE [LARGE SCALE GENOMIC DNA]</scope>
    <source>
        <strain evidence="3 5">HR1</strain>
    </source>
</reference>
<feature type="compositionally biased region" description="Acidic residues" evidence="1">
    <location>
        <begin position="287"/>
        <end position="296"/>
    </location>
</feature>
<evidence type="ECO:0000313" key="5">
    <source>
        <dbReference type="Proteomes" id="UP000247702"/>
    </source>
</evidence>
<dbReference type="GO" id="GO:0046872">
    <property type="term" value="F:metal ion binding"/>
    <property type="evidence" value="ECO:0007669"/>
    <property type="project" value="InterPro"/>
</dbReference>
<dbReference type="SMART" id="SM01127">
    <property type="entry name" value="DDHD"/>
    <property type="match status" value="1"/>
</dbReference>
<dbReference type="OrthoDB" id="431378at2759"/>
<dbReference type="InterPro" id="IPR004177">
    <property type="entry name" value="DDHD_dom"/>
</dbReference>
<feature type="region of interest" description="Disordered" evidence="1">
    <location>
        <begin position="257"/>
        <end position="296"/>
    </location>
</feature>
<dbReference type="STRING" id="94130.A0A2Z6R5Q7"/>
<comment type="caution">
    <text evidence="3">The sequence shown here is derived from an EMBL/GenBank/DDBJ whole genome shotgun (WGS) entry which is preliminary data.</text>
</comment>
<evidence type="ECO:0000313" key="4">
    <source>
        <dbReference type="EMBL" id="GES92362.1"/>
    </source>
</evidence>
<feature type="compositionally biased region" description="Basic and acidic residues" evidence="1">
    <location>
        <begin position="257"/>
        <end position="284"/>
    </location>
</feature>
<protein>
    <submittedName>
        <fullName evidence="4">DDHD-domain-containing protein</fullName>
    </submittedName>
</protein>